<sequence>MPGLTGVKMLQVHRHVECGQDAQGMVERGYTRSMMVVGGNGCVPASAENV</sequence>
<dbReference type="AlphaFoldDB" id="X0V738"/>
<name>X0V738_9ZZZZ</name>
<protein>
    <submittedName>
        <fullName evidence="1">Uncharacterized protein</fullName>
    </submittedName>
</protein>
<organism evidence="1">
    <name type="scientific">marine sediment metagenome</name>
    <dbReference type="NCBI Taxonomy" id="412755"/>
    <lineage>
        <taxon>unclassified sequences</taxon>
        <taxon>metagenomes</taxon>
        <taxon>ecological metagenomes</taxon>
    </lineage>
</organism>
<dbReference type="EMBL" id="BARS01020526">
    <property type="protein sequence ID" value="GAG08318.1"/>
    <property type="molecule type" value="Genomic_DNA"/>
</dbReference>
<feature type="non-terminal residue" evidence="1">
    <location>
        <position position="50"/>
    </location>
</feature>
<gene>
    <name evidence="1" type="ORF">S01H1_33085</name>
</gene>
<comment type="caution">
    <text evidence="1">The sequence shown here is derived from an EMBL/GenBank/DDBJ whole genome shotgun (WGS) entry which is preliminary data.</text>
</comment>
<proteinExistence type="predicted"/>
<reference evidence="1" key="1">
    <citation type="journal article" date="2014" name="Front. Microbiol.">
        <title>High frequency of phylogenetically diverse reductive dehalogenase-homologous genes in deep subseafloor sedimentary metagenomes.</title>
        <authorList>
            <person name="Kawai M."/>
            <person name="Futagami T."/>
            <person name="Toyoda A."/>
            <person name="Takaki Y."/>
            <person name="Nishi S."/>
            <person name="Hori S."/>
            <person name="Arai W."/>
            <person name="Tsubouchi T."/>
            <person name="Morono Y."/>
            <person name="Uchiyama I."/>
            <person name="Ito T."/>
            <person name="Fujiyama A."/>
            <person name="Inagaki F."/>
            <person name="Takami H."/>
        </authorList>
    </citation>
    <scope>NUCLEOTIDE SEQUENCE</scope>
    <source>
        <strain evidence="1">Expedition CK06-06</strain>
    </source>
</reference>
<accession>X0V738</accession>
<evidence type="ECO:0000313" key="1">
    <source>
        <dbReference type="EMBL" id="GAG08318.1"/>
    </source>
</evidence>